<evidence type="ECO:0000259" key="1">
    <source>
        <dbReference type="Pfam" id="PF09718"/>
    </source>
</evidence>
<gene>
    <name evidence="2" type="ORF">LCGC14_2768440</name>
</gene>
<dbReference type="InterPro" id="IPR006431">
    <property type="entry name" value="Phage_tape_meas_C"/>
</dbReference>
<feature type="non-terminal residue" evidence="2">
    <location>
        <position position="418"/>
    </location>
</feature>
<reference evidence="2" key="1">
    <citation type="journal article" date="2015" name="Nature">
        <title>Complex archaea that bridge the gap between prokaryotes and eukaryotes.</title>
        <authorList>
            <person name="Spang A."/>
            <person name="Saw J.H."/>
            <person name="Jorgensen S.L."/>
            <person name="Zaremba-Niedzwiedzka K."/>
            <person name="Martijn J."/>
            <person name="Lind A.E."/>
            <person name="van Eijk R."/>
            <person name="Schleper C."/>
            <person name="Guy L."/>
            <person name="Ettema T.J."/>
        </authorList>
    </citation>
    <scope>NUCLEOTIDE SEQUENCE</scope>
</reference>
<dbReference type="EMBL" id="LAZR01051086">
    <property type="protein sequence ID" value="KKK85918.1"/>
    <property type="molecule type" value="Genomic_DNA"/>
</dbReference>
<organism evidence="2">
    <name type="scientific">marine sediment metagenome</name>
    <dbReference type="NCBI Taxonomy" id="412755"/>
    <lineage>
        <taxon>unclassified sequences</taxon>
        <taxon>metagenomes</taxon>
        <taxon>ecological metagenomes</taxon>
    </lineage>
</organism>
<comment type="caution">
    <text evidence="2">The sequence shown here is derived from an EMBL/GenBank/DDBJ whole genome shotgun (WGS) entry which is preliminary data.</text>
</comment>
<feature type="domain" description="Bacteriophage tail tape measure C-terminal" evidence="1">
    <location>
        <begin position="353"/>
        <end position="410"/>
    </location>
</feature>
<protein>
    <recommendedName>
        <fullName evidence="1">Bacteriophage tail tape measure C-terminal domain-containing protein</fullName>
    </recommendedName>
</protein>
<feature type="non-terminal residue" evidence="2">
    <location>
        <position position="1"/>
    </location>
</feature>
<accession>A0A0F8YWZ3</accession>
<proteinExistence type="predicted"/>
<dbReference type="Pfam" id="PF09718">
    <property type="entry name" value="Tape_meas_lam_C"/>
    <property type="match status" value="1"/>
</dbReference>
<evidence type="ECO:0000313" key="2">
    <source>
        <dbReference type="EMBL" id="KKK85918.1"/>
    </source>
</evidence>
<name>A0A0F8YWZ3_9ZZZZ</name>
<sequence length="418" mass="45650">LLVKKALNTADAIGKAADAIGISTDALQEYRHAAELSGVATGMLDKSLKKATRNIGDLGRSSSELDLALKELAPDLLANVRAAGSVEEALNLAFVAMSKMTSQTKRASVANAFFGKSGIDLTNIVRNGADAFREMILEARTLGLIIPEVLIRSAEEANDQLTRLTKVMKTQATVILATLSPQIIALGNTFLEFVPSIKAFVDAFLPEEFADVDELIRRIESLIELRRELTMGGDRAALEALSQAELNRRAREVLSIDKQIVALGKLISARRKMRLEEENVTPLPATPLGAPLPPDIKAFERAMKKRISLEQRAQRVIAETRTAQEDFNQTMVDLGELLSLRKIDWETYSRAVEAAKETLEEVGVAGADVFKKLEEAGETAFDNLSDALIEFGATGKFEWRDLARVALTAIRDIVAAYT</sequence>
<dbReference type="AlphaFoldDB" id="A0A0F8YWZ3"/>